<organism evidence="1 2">
    <name type="scientific">Zalaria obscura</name>
    <dbReference type="NCBI Taxonomy" id="2024903"/>
    <lineage>
        <taxon>Eukaryota</taxon>
        <taxon>Fungi</taxon>
        <taxon>Dikarya</taxon>
        <taxon>Ascomycota</taxon>
        <taxon>Pezizomycotina</taxon>
        <taxon>Dothideomycetes</taxon>
        <taxon>Dothideomycetidae</taxon>
        <taxon>Dothideales</taxon>
        <taxon>Zalariaceae</taxon>
        <taxon>Zalaria</taxon>
    </lineage>
</organism>
<proteinExistence type="predicted"/>
<evidence type="ECO:0000313" key="2">
    <source>
        <dbReference type="Proteomes" id="UP001320706"/>
    </source>
</evidence>
<comment type="caution">
    <text evidence="1">The sequence shown here is derived from an EMBL/GenBank/DDBJ whole genome shotgun (WGS) entry which is preliminary data.</text>
</comment>
<dbReference type="EMBL" id="JAMKPW020000005">
    <property type="protein sequence ID" value="KAK8217506.1"/>
    <property type="molecule type" value="Genomic_DNA"/>
</dbReference>
<reference evidence="1" key="1">
    <citation type="submission" date="2024-02" db="EMBL/GenBank/DDBJ databases">
        <title>Metagenome Assembled Genome of Zalaria obscura JY119.</title>
        <authorList>
            <person name="Vighnesh L."/>
            <person name="Jagadeeshwari U."/>
            <person name="Venkata Ramana C."/>
            <person name="Sasikala C."/>
        </authorList>
    </citation>
    <scope>NUCLEOTIDE SEQUENCE</scope>
    <source>
        <strain evidence="1">JY119</strain>
    </source>
</reference>
<gene>
    <name evidence="1" type="ORF">M8818_001264</name>
</gene>
<dbReference type="Proteomes" id="UP001320706">
    <property type="component" value="Unassembled WGS sequence"/>
</dbReference>
<protein>
    <submittedName>
        <fullName evidence="1">Uncharacterized protein</fullName>
    </submittedName>
</protein>
<keyword evidence="2" id="KW-1185">Reference proteome</keyword>
<evidence type="ECO:0000313" key="1">
    <source>
        <dbReference type="EMBL" id="KAK8217506.1"/>
    </source>
</evidence>
<sequence>MFVAHVGFRLTANHPYPSVPRTSVAHGSRAPLQAKSRLVSIPFPPFQPCPRWQSSRQVQRSASVDIGLVVYPGRASGFLQFITWVLHTCPVYIDAACQGQAIITMPVTAHIIPFYSQHGARPSPVRRATGCGDTGSMKHPGLFGAASAKPVTAAGSSSPGYSTRPTYPICKSKAPFATVDKHHPRLFDFNGTSRGPRYFAGTNTWWLSHILNDSDVNRVLSEIKGTQLQVTRVWGFGSVNTDPGPDTVFFQLLNATGSYINYAANGIPRLDAVVSYAEKYNVKLVLNFVNNWGDLGGIPSYNTAFGGNGTTWYTDTMSQRVYRDYIKLLVNRYKCSPAIFAWELANEPRCHGCPTSTIYTWATEISQYIKRLDPHHMVTLGDEGWFAPADGIGDGSYAYSGAEGVDFKLNLGIKTLDYGGYNETWGNTWIVEHNTVGAELNKPVVLEEYGGPPSPHNHTAVEEPWQMTVLHDTQIAMDQFWQFGDPSPDLVGLSDPYTIYINDTEYTILARDHAAAMLEKKV</sequence>
<accession>A0ACC3SKP1</accession>
<name>A0ACC3SKP1_9PEZI</name>